<keyword evidence="1" id="KW-0472">Membrane</keyword>
<reference evidence="2" key="1">
    <citation type="journal article" date="2020" name="Nature">
        <title>Giant virus diversity and host interactions through global metagenomics.</title>
        <authorList>
            <person name="Schulz F."/>
            <person name="Roux S."/>
            <person name="Paez-Espino D."/>
            <person name="Jungbluth S."/>
            <person name="Walsh D.A."/>
            <person name="Denef V.J."/>
            <person name="McMahon K.D."/>
            <person name="Konstantinidis K.T."/>
            <person name="Eloe-Fadrosh E.A."/>
            <person name="Kyrpides N.C."/>
            <person name="Woyke T."/>
        </authorList>
    </citation>
    <scope>NUCLEOTIDE SEQUENCE</scope>
    <source>
        <strain evidence="2">GVMAG-M-3300010160-60</strain>
    </source>
</reference>
<dbReference type="EMBL" id="MN739133">
    <property type="protein sequence ID" value="QHS90380.1"/>
    <property type="molecule type" value="Genomic_DNA"/>
</dbReference>
<evidence type="ECO:0000256" key="1">
    <source>
        <dbReference type="SAM" id="Phobius"/>
    </source>
</evidence>
<accession>A0A6C0BE90</accession>
<organism evidence="2">
    <name type="scientific">viral metagenome</name>
    <dbReference type="NCBI Taxonomy" id="1070528"/>
    <lineage>
        <taxon>unclassified sequences</taxon>
        <taxon>metagenomes</taxon>
        <taxon>organismal metagenomes</taxon>
    </lineage>
</organism>
<protein>
    <submittedName>
        <fullName evidence="2">Uncharacterized protein</fullName>
    </submittedName>
</protein>
<feature type="transmembrane region" description="Helical" evidence="1">
    <location>
        <begin position="70"/>
        <end position="89"/>
    </location>
</feature>
<dbReference type="AlphaFoldDB" id="A0A6C0BE90"/>
<feature type="transmembrane region" description="Helical" evidence="1">
    <location>
        <begin position="23"/>
        <end position="42"/>
    </location>
</feature>
<feature type="transmembrane region" description="Helical" evidence="1">
    <location>
        <begin position="49"/>
        <end position="64"/>
    </location>
</feature>
<sequence length="172" mass="20120">MDNCYNIKDIFNDMFIDIVDIKYFWIFNIVNLIGVIICWVISYNYEEKIVPILITIFFIASIISDFTDDIYFYTVNVFCLVLIIAYIIYANILNIKIKLSGHDPQKVKKELQAMKQAKKQGIILQDNDAIVDDDVVVDYDRNKNALNTRAETDTSRFYNLSDSRSNSNKWLD</sequence>
<proteinExistence type="predicted"/>
<keyword evidence="1" id="KW-1133">Transmembrane helix</keyword>
<name>A0A6C0BE90_9ZZZZ</name>
<keyword evidence="1" id="KW-0812">Transmembrane</keyword>
<evidence type="ECO:0000313" key="2">
    <source>
        <dbReference type="EMBL" id="QHS90380.1"/>
    </source>
</evidence>